<dbReference type="EMBL" id="JAUSUF010000002">
    <property type="protein sequence ID" value="MDQ0149226.1"/>
    <property type="molecule type" value="Genomic_DNA"/>
</dbReference>
<organism evidence="1 2">
    <name type="scientific">Eubacterium multiforme</name>
    <dbReference type="NCBI Taxonomy" id="83339"/>
    <lineage>
        <taxon>Bacteria</taxon>
        <taxon>Bacillati</taxon>
        <taxon>Bacillota</taxon>
        <taxon>Clostridia</taxon>
        <taxon>Eubacteriales</taxon>
        <taxon>Eubacteriaceae</taxon>
        <taxon>Eubacterium</taxon>
    </lineage>
</organism>
<dbReference type="Proteomes" id="UP001228504">
    <property type="component" value="Unassembled WGS sequence"/>
</dbReference>
<accession>A0ABT9USE0</accession>
<gene>
    <name evidence="1" type="ORF">J2S18_001156</name>
</gene>
<evidence type="ECO:0000313" key="1">
    <source>
        <dbReference type="EMBL" id="MDQ0149226.1"/>
    </source>
</evidence>
<dbReference type="RefSeq" id="WP_307484382.1">
    <property type="nucleotide sequence ID" value="NZ_JAUSUF010000002.1"/>
</dbReference>
<keyword evidence="2" id="KW-1185">Reference proteome</keyword>
<evidence type="ECO:0000313" key="2">
    <source>
        <dbReference type="Proteomes" id="UP001228504"/>
    </source>
</evidence>
<comment type="caution">
    <text evidence="1">The sequence shown here is derived from an EMBL/GenBank/DDBJ whole genome shotgun (WGS) entry which is preliminary data.</text>
</comment>
<reference evidence="1 2" key="1">
    <citation type="submission" date="2023-07" db="EMBL/GenBank/DDBJ databases">
        <title>Genomic Encyclopedia of Type Strains, Phase IV (KMG-IV): sequencing the most valuable type-strain genomes for metagenomic binning, comparative biology and taxonomic classification.</title>
        <authorList>
            <person name="Goeker M."/>
        </authorList>
    </citation>
    <scope>NUCLEOTIDE SEQUENCE [LARGE SCALE GENOMIC DNA]</scope>
    <source>
        <strain evidence="1 2">DSM 20694</strain>
    </source>
</reference>
<sequence length="46" mass="5736">MDLKELIRNSRKQVQRIKHIKYIERNKDESDEDYYNRLIDIKGKLE</sequence>
<protein>
    <submittedName>
        <fullName evidence="1">Uncharacterized protein</fullName>
    </submittedName>
</protein>
<name>A0ABT9USE0_9FIRM</name>
<proteinExistence type="predicted"/>